<feature type="compositionally biased region" description="Basic and acidic residues" evidence="1">
    <location>
        <begin position="61"/>
        <end position="71"/>
    </location>
</feature>
<dbReference type="AlphaFoldDB" id="A0A285KNI4"/>
<dbReference type="EMBL" id="OBDY01000044">
    <property type="protein sequence ID" value="SNY72851.1"/>
    <property type="molecule type" value="Genomic_DNA"/>
</dbReference>
<evidence type="ECO:0000313" key="2">
    <source>
        <dbReference type="EMBL" id="SNY72851.1"/>
    </source>
</evidence>
<feature type="region of interest" description="Disordered" evidence="1">
    <location>
        <begin position="50"/>
        <end position="71"/>
    </location>
</feature>
<evidence type="ECO:0000313" key="3">
    <source>
        <dbReference type="Proteomes" id="UP000219612"/>
    </source>
</evidence>
<dbReference type="Proteomes" id="UP000219612">
    <property type="component" value="Unassembled WGS sequence"/>
</dbReference>
<sequence>MVFGLPAAPGYGHLMINPGSQPVDGAREELAAASLAAFLVELREQAALERETRGAGGEVGEPVRDSTADRDGRFGWTITVNGQPVQVLMPGLEEAVLRGLDAQTPCLLINREARWWSSAVYAAAALPRPDR</sequence>
<keyword evidence="3" id="KW-1185">Reference proteome</keyword>
<organism evidence="2 3">
    <name type="scientific">Paractinoplanes atraurantiacus</name>
    <dbReference type="NCBI Taxonomy" id="1036182"/>
    <lineage>
        <taxon>Bacteria</taxon>
        <taxon>Bacillati</taxon>
        <taxon>Actinomycetota</taxon>
        <taxon>Actinomycetes</taxon>
        <taxon>Micromonosporales</taxon>
        <taxon>Micromonosporaceae</taxon>
        <taxon>Paractinoplanes</taxon>
    </lineage>
</organism>
<evidence type="ECO:0000256" key="1">
    <source>
        <dbReference type="SAM" id="MobiDB-lite"/>
    </source>
</evidence>
<gene>
    <name evidence="2" type="ORF">SAMN05421748_14431</name>
</gene>
<protein>
    <submittedName>
        <fullName evidence="2">Uncharacterized protein</fullName>
    </submittedName>
</protein>
<proteinExistence type="predicted"/>
<reference evidence="2 3" key="1">
    <citation type="submission" date="2017-09" db="EMBL/GenBank/DDBJ databases">
        <authorList>
            <person name="Ehlers B."/>
            <person name="Leendertz F.H."/>
        </authorList>
    </citation>
    <scope>NUCLEOTIDE SEQUENCE [LARGE SCALE GENOMIC DNA]</scope>
    <source>
        <strain evidence="2 3">CGMCC 4.6857</strain>
    </source>
</reference>
<name>A0A285KNI4_9ACTN</name>
<accession>A0A285KNI4</accession>